<dbReference type="Gene3D" id="3.20.20.300">
    <property type="entry name" value="Glycoside hydrolase, family 3, N-terminal domain"/>
    <property type="match status" value="1"/>
</dbReference>
<dbReference type="Proteomes" id="UP000326198">
    <property type="component" value="Unassembled WGS sequence"/>
</dbReference>
<dbReference type="SUPFAM" id="SSF55729">
    <property type="entry name" value="Acyl-CoA N-acyltransferases (Nat)"/>
    <property type="match status" value="1"/>
</dbReference>
<dbReference type="PANTHER" id="PTHR30480:SF8">
    <property type="entry name" value="PUTATIVE (AFU_ORTHOLOGUE AFUA_8G04060)-RELATED"/>
    <property type="match status" value="1"/>
</dbReference>
<name>A0A5N7B4E4_9EURO</name>
<protein>
    <submittedName>
        <fullName evidence="7">Glycoside hydrolase superfamily</fullName>
    </submittedName>
</protein>
<evidence type="ECO:0000256" key="2">
    <source>
        <dbReference type="ARBA" id="ARBA00022801"/>
    </source>
</evidence>
<evidence type="ECO:0000313" key="7">
    <source>
        <dbReference type="EMBL" id="KAE8376028.1"/>
    </source>
</evidence>
<dbReference type="AlphaFoldDB" id="A0A5N7B4E4"/>
<dbReference type="InterPro" id="IPR050226">
    <property type="entry name" value="NagZ_Beta-hexosaminidase"/>
</dbReference>
<keyword evidence="3" id="KW-0325">Glycoprotein</keyword>
<dbReference type="SUPFAM" id="SSF51445">
    <property type="entry name" value="(Trans)glycosidases"/>
    <property type="match status" value="1"/>
</dbReference>
<dbReference type="GO" id="GO:0004553">
    <property type="term" value="F:hydrolase activity, hydrolyzing O-glycosyl compounds"/>
    <property type="evidence" value="ECO:0007669"/>
    <property type="project" value="InterPro"/>
</dbReference>
<evidence type="ECO:0000256" key="4">
    <source>
        <dbReference type="ARBA" id="ARBA00023277"/>
    </source>
</evidence>
<evidence type="ECO:0000313" key="8">
    <source>
        <dbReference type="Proteomes" id="UP000326198"/>
    </source>
</evidence>
<sequence length="931" mass="101296">MSHPALPPDISRIVGSLFIAGFDGTEISPNICSLIKDHHVGAVLVTPKNLTSAAQATKLISDLQQAAYESGHESPLLIAIDQENGVCNSIAAGDDIRQFPSAMGVVAGNDRDRAKLIATATAREMKCLGVNWVLGPVLDIASNSNAHPLGVRMMDEDPNTVAHFGADFVAGYHDGGVAACGKHFPSYGNVQLDDTGADIPCVPDTMEELTRSAFMPFQSAIQEGVDSIMVGACAMPNLKEGLDVKHACLSETVVKNTLRQALRFPGVIISECLEVESLHESLGFGQAAIMALSAGCDMLMVCHSFMNQLESIEGVKTALENGILSETQVRDSAQRILMMRRRYTSWSTALRPSGTLGLSALALSHSELARSAYESSVTVVRDTKSVLPIQSATDQTFGLLLLTPLLEPLSPLDNMKKHIGANGSGTGKKIYMEGELTFRELGLLLAKYWKGKILHASYAVSGIRPYHEDLVSRAQVVIVVTADVSHNSYQYAFTKHVGMLCNMSTDPKQFIVVATSSPYDFLNVTQVPTYICTYDYSHLAILSLVKVLFGYIHPVGVPPGHSPVADLSNGAPVRKDSLGWLVQQCDPSRDMDGIVAFICRVKDIWLPWANITHDNVRYLLRETLSGPDSMIFLVKNTSTHVVYGLCITCYVESIARASIAFLAVDPEKRNLGIGRSLYQRAVTCLVQQYNPRDFQLGSDMPAMVPGTVRYTGKTAGSPVPMNLMLNHGWAESIQRQTYILKLSELMTLASFMNSNSSQYTFDILTDEREFDITSHSTKCLEPYRQNSSTLLFPMVVQEMYRYAFQASSGADVMVVRNSASNAVVASALLCSYQSLPAKYFPTLGLDDAELAGILIDPTTEASHVLSYLLAMAIGRCRYRKIANVESRLAEGYLDLGVFLKAGFQILGEFSTLYCGASRLVQGGHIIAPNES</sequence>
<dbReference type="InterPro" id="IPR036962">
    <property type="entry name" value="Glyco_hydro_3_N_sf"/>
</dbReference>
<comment type="similarity">
    <text evidence="1">Belongs to the glycosyl hydrolase 3 family.</text>
</comment>
<accession>A0A5N7B4E4</accession>
<reference evidence="7 8" key="1">
    <citation type="submission" date="2019-04" db="EMBL/GenBank/DDBJ databases">
        <title>Friends and foes A comparative genomics studyof 23 Aspergillus species from section Flavi.</title>
        <authorList>
            <consortium name="DOE Joint Genome Institute"/>
            <person name="Kjaerbolling I."/>
            <person name="Vesth T."/>
            <person name="Frisvad J.C."/>
            <person name="Nybo J.L."/>
            <person name="Theobald S."/>
            <person name="Kildgaard S."/>
            <person name="Isbrandt T."/>
            <person name="Kuo A."/>
            <person name="Sato A."/>
            <person name="Lyhne E.K."/>
            <person name="Kogle M.E."/>
            <person name="Wiebenga A."/>
            <person name="Kun R.S."/>
            <person name="Lubbers R.J."/>
            <person name="Makela M.R."/>
            <person name="Barry K."/>
            <person name="Chovatia M."/>
            <person name="Clum A."/>
            <person name="Daum C."/>
            <person name="Haridas S."/>
            <person name="He G."/>
            <person name="LaButti K."/>
            <person name="Lipzen A."/>
            <person name="Mondo S."/>
            <person name="Riley R."/>
            <person name="Salamov A."/>
            <person name="Simmons B.A."/>
            <person name="Magnuson J.K."/>
            <person name="Henrissat B."/>
            <person name="Mortensen U.H."/>
            <person name="Larsen T.O."/>
            <person name="Devries R.P."/>
            <person name="Grigoriev I.V."/>
            <person name="Machida M."/>
            <person name="Baker S.E."/>
            <person name="Andersen M.R."/>
        </authorList>
    </citation>
    <scope>NUCLEOTIDE SEQUENCE [LARGE SCALE GENOMIC DNA]</scope>
    <source>
        <strain evidence="7 8">IBT 29228</strain>
    </source>
</reference>
<keyword evidence="5" id="KW-0326">Glycosidase</keyword>
<evidence type="ECO:0000259" key="6">
    <source>
        <dbReference type="Pfam" id="PF00933"/>
    </source>
</evidence>
<dbReference type="Gene3D" id="3.40.630.30">
    <property type="match status" value="1"/>
</dbReference>
<dbReference type="Gene3D" id="3.40.50.1700">
    <property type="entry name" value="Glycoside hydrolase family 3 C-terminal domain"/>
    <property type="match status" value="1"/>
</dbReference>
<keyword evidence="2 7" id="KW-0378">Hydrolase</keyword>
<organism evidence="7 8">
    <name type="scientific">Aspergillus bertholletiae</name>
    <dbReference type="NCBI Taxonomy" id="1226010"/>
    <lineage>
        <taxon>Eukaryota</taxon>
        <taxon>Fungi</taxon>
        <taxon>Dikarya</taxon>
        <taxon>Ascomycota</taxon>
        <taxon>Pezizomycotina</taxon>
        <taxon>Eurotiomycetes</taxon>
        <taxon>Eurotiomycetidae</taxon>
        <taxon>Eurotiales</taxon>
        <taxon>Aspergillaceae</taxon>
        <taxon>Aspergillus</taxon>
        <taxon>Aspergillus subgen. Circumdati</taxon>
    </lineage>
</organism>
<dbReference type="InterPro" id="IPR036881">
    <property type="entry name" value="Glyco_hydro_3_C_sf"/>
</dbReference>
<feature type="domain" description="Glycoside hydrolase family 3 N-terminal" evidence="6">
    <location>
        <begin position="29"/>
        <end position="337"/>
    </location>
</feature>
<keyword evidence="8" id="KW-1185">Reference proteome</keyword>
<dbReference type="EMBL" id="ML736248">
    <property type="protein sequence ID" value="KAE8376028.1"/>
    <property type="molecule type" value="Genomic_DNA"/>
</dbReference>
<evidence type="ECO:0000256" key="3">
    <source>
        <dbReference type="ARBA" id="ARBA00023180"/>
    </source>
</evidence>
<proteinExistence type="inferred from homology"/>
<keyword evidence="4" id="KW-0119">Carbohydrate metabolism</keyword>
<dbReference type="OrthoDB" id="4215304at2759"/>
<dbReference type="Pfam" id="PF00933">
    <property type="entry name" value="Glyco_hydro_3"/>
    <property type="match status" value="1"/>
</dbReference>
<dbReference type="InterPro" id="IPR001764">
    <property type="entry name" value="Glyco_hydro_3_N"/>
</dbReference>
<dbReference type="PANTHER" id="PTHR30480">
    <property type="entry name" value="BETA-HEXOSAMINIDASE-RELATED"/>
    <property type="match status" value="1"/>
</dbReference>
<dbReference type="InterPro" id="IPR016181">
    <property type="entry name" value="Acyl_CoA_acyltransferase"/>
</dbReference>
<evidence type="ECO:0000256" key="5">
    <source>
        <dbReference type="ARBA" id="ARBA00023295"/>
    </source>
</evidence>
<gene>
    <name evidence="7" type="ORF">BDV26DRAFT_294443</name>
</gene>
<evidence type="ECO:0000256" key="1">
    <source>
        <dbReference type="ARBA" id="ARBA00005336"/>
    </source>
</evidence>
<dbReference type="InterPro" id="IPR017853">
    <property type="entry name" value="GH"/>
</dbReference>
<dbReference type="GO" id="GO:0009254">
    <property type="term" value="P:peptidoglycan turnover"/>
    <property type="evidence" value="ECO:0007669"/>
    <property type="project" value="TreeGrafter"/>
</dbReference>
<dbReference type="GO" id="GO:0005975">
    <property type="term" value="P:carbohydrate metabolic process"/>
    <property type="evidence" value="ECO:0007669"/>
    <property type="project" value="InterPro"/>
</dbReference>